<reference evidence="2" key="3">
    <citation type="journal article" date="2019" name="BMC Res. Notes">
        <title>Complete genome sequence of the Sulfodiicoccus acidiphilus strain HS-1T, the first crenarchaeon that lacks polB3, isolated from an acidic hot spring in Ohwaku-dani, Hakone, Japan.</title>
        <authorList>
            <person name="Sakai H.D."/>
            <person name="Kurosawa N."/>
        </authorList>
    </citation>
    <scope>NUCLEOTIDE SEQUENCE</scope>
    <source>
        <strain evidence="2">HS-1</strain>
    </source>
</reference>
<dbReference type="EMBL" id="AP018553">
    <property type="protein sequence ID" value="BBD72681.1"/>
    <property type="molecule type" value="Genomic_DNA"/>
</dbReference>
<evidence type="ECO:0000313" key="2">
    <source>
        <dbReference type="EMBL" id="BBD72681.1"/>
    </source>
</evidence>
<evidence type="ECO:0000259" key="1">
    <source>
        <dbReference type="Pfam" id="PF14947"/>
    </source>
</evidence>
<dbReference type="Proteomes" id="UP000276741">
    <property type="component" value="Chromosome"/>
</dbReference>
<feature type="domain" description="ArnR1-like winged helix-turn-helix" evidence="1">
    <location>
        <begin position="25"/>
        <end position="86"/>
    </location>
</feature>
<dbReference type="InterPro" id="IPR038723">
    <property type="entry name" value="ArnR1-like_HTH"/>
</dbReference>
<dbReference type="KEGG" id="sacd:HS1genome_1070"/>
<keyword evidence="4" id="KW-1185">Reference proteome</keyword>
<dbReference type="Gene3D" id="1.10.10.10">
    <property type="entry name" value="Winged helix-like DNA-binding domain superfamily/Winged helix DNA-binding domain"/>
    <property type="match status" value="1"/>
</dbReference>
<reference evidence="4" key="2">
    <citation type="submission" date="2018-04" db="EMBL/GenBank/DDBJ databases">
        <title>Complete genome sequence of Sulfodiicoccus acidiphilus strain HS-1.</title>
        <authorList>
            <person name="Sakai H.D."/>
            <person name="Kurosawa N."/>
        </authorList>
    </citation>
    <scope>NUCLEOTIDE SEQUENCE [LARGE SCALE GENOMIC DNA]</scope>
    <source>
        <strain evidence="4">HS-1</strain>
    </source>
</reference>
<dbReference type="EMBL" id="BMQS01000009">
    <property type="protein sequence ID" value="GGT95533.1"/>
    <property type="molecule type" value="Genomic_DNA"/>
</dbReference>
<dbReference type="OrthoDB" id="15130at2157"/>
<evidence type="ECO:0000313" key="4">
    <source>
        <dbReference type="Proteomes" id="UP000276741"/>
    </source>
</evidence>
<organism evidence="2 4">
    <name type="scientific">Sulfodiicoccus acidiphilus</name>
    <dbReference type="NCBI Taxonomy" id="1670455"/>
    <lineage>
        <taxon>Archaea</taxon>
        <taxon>Thermoproteota</taxon>
        <taxon>Thermoprotei</taxon>
        <taxon>Sulfolobales</taxon>
        <taxon>Sulfolobaceae</taxon>
        <taxon>Sulfodiicoccus</taxon>
    </lineage>
</organism>
<proteinExistence type="predicted"/>
<sequence>MDREEIISSKVETVEKSGPRSKTMDAILLLLYARPLRASEIAANLGFETKYVSSYLSYWKKRGLIYQEGGRWHLTERGESIARDLLEGFSNSKFKEMMAIAKQLISEQVSDTRNNKRDTKEDKVGQKSLSFIASKTSSEDKKRQENVCGEALLSKLDGDERELMRYLVSKFREWGSTYVYLDQIQEELKADPHWTLKTLRGLQTKKLIYLYNDPKLGMRVGFSQKFKDSMDSC</sequence>
<dbReference type="Pfam" id="PF14947">
    <property type="entry name" value="HTH_45"/>
    <property type="match status" value="1"/>
</dbReference>
<evidence type="ECO:0000313" key="3">
    <source>
        <dbReference type="EMBL" id="GGT95533.1"/>
    </source>
</evidence>
<reference evidence="3" key="1">
    <citation type="journal article" date="2014" name="Int. J. Syst. Evol. Microbiol.">
        <title>Complete genome sequence of Corynebacterium casei LMG S-19264T (=DSM 44701T), isolated from a smear-ripened cheese.</title>
        <authorList>
            <consortium name="US DOE Joint Genome Institute (JGI-PGF)"/>
            <person name="Walter F."/>
            <person name="Albersmeier A."/>
            <person name="Kalinowski J."/>
            <person name="Ruckert C."/>
        </authorList>
    </citation>
    <scope>NUCLEOTIDE SEQUENCE</scope>
    <source>
        <strain evidence="3">JCM 31740</strain>
    </source>
</reference>
<name>A0A348B3C9_9CREN</name>
<dbReference type="SUPFAM" id="SSF46785">
    <property type="entry name" value="Winged helix' DNA-binding domain"/>
    <property type="match status" value="1"/>
</dbReference>
<dbReference type="Proteomes" id="UP000616143">
    <property type="component" value="Unassembled WGS sequence"/>
</dbReference>
<dbReference type="InterPro" id="IPR036390">
    <property type="entry name" value="WH_DNA-bd_sf"/>
</dbReference>
<protein>
    <recommendedName>
        <fullName evidence="1">ArnR1-like winged helix-turn-helix domain-containing protein</fullName>
    </recommendedName>
</protein>
<accession>A0A348B3C9</accession>
<dbReference type="InterPro" id="IPR036388">
    <property type="entry name" value="WH-like_DNA-bd_sf"/>
</dbReference>
<gene>
    <name evidence="3" type="ORF">GCM10007116_11360</name>
    <name evidence="2" type="ORF">HS1genome_1070</name>
</gene>
<dbReference type="AlphaFoldDB" id="A0A348B3C9"/>
<reference evidence="3" key="4">
    <citation type="submission" date="2020-09" db="EMBL/GenBank/DDBJ databases">
        <authorList>
            <person name="Sun Q."/>
            <person name="Ohkuma M."/>
        </authorList>
    </citation>
    <scope>NUCLEOTIDE SEQUENCE</scope>
    <source>
        <strain evidence="3">JCM 31740</strain>
    </source>
</reference>